<proteinExistence type="predicted"/>
<reference evidence="2 3" key="1">
    <citation type="submission" date="2018-09" db="EMBL/GenBank/DDBJ databases">
        <title>Characterization of the phylogenetic diversity of five novel species belonging to the genus Bifidobacterium.</title>
        <authorList>
            <person name="Lugli G.A."/>
            <person name="Duranti S."/>
            <person name="Milani C."/>
        </authorList>
    </citation>
    <scope>NUCLEOTIDE SEQUENCE [LARGE SCALE GENOMIC DNA]</scope>
    <source>
        <strain evidence="2 3">2028B</strain>
    </source>
</reference>
<dbReference type="Pfam" id="PF16945">
    <property type="entry name" value="Phage_r1t_holin"/>
    <property type="match status" value="1"/>
</dbReference>
<dbReference type="OrthoDB" id="3240269at2"/>
<name>A0A430FIB0_9BIFI</name>
<comment type="caution">
    <text evidence="2">The sequence shown here is derived from an EMBL/GenBank/DDBJ whole genome shotgun (WGS) entry which is preliminary data.</text>
</comment>
<dbReference type="Proteomes" id="UP000288607">
    <property type="component" value="Unassembled WGS sequence"/>
</dbReference>
<dbReference type="RefSeq" id="WP_126029284.1">
    <property type="nucleotide sequence ID" value="NZ_QXGJ01000001.1"/>
</dbReference>
<dbReference type="AlphaFoldDB" id="A0A430FIB0"/>
<accession>A0A430FIB0</accession>
<organism evidence="2 3">
    <name type="scientific">Bifidobacterium callimiconis</name>
    <dbReference type="NCBI Taxonomy" id="2306973"/>
    <lineage>
        <taxon>Bacteria</taxon>
        <taxon>Bacillati</taxon>
        <taxon>Actinomycetota</taxon>
        <taxon>Actinomycetes</taxon>
        <taxon>Bifidobacteriales</taxon>
        <taxon>Bifidobacteriaceae</taxon>
        <taxon>Bifidobacterium</taxon>
    </lineage>
</organism>
<evidence type="ECO:0000256" key="1">
    <source>
        <dbReference type="SAM" id="Phobius"/>
    </source>
</evidence>
<protein>
    <submittedName>
        <fullName evidence="2">Phage holin</fullName>
    </submittedName>
</protein>
<dbReference type="InterPro" id="IPR020109">
    <property type="entry name" value="Holin_r1t"/>
</dbReference>
<evidence type="ECO:0000313" key="3">
    <source>
        <dbReference type="Proteomes" id="UP000288607"/>
    </source>
</evidence>
<evidence type="ECO:0000313" key="2">
    <source>
        <dbReference type="EMBL" id="RSX52635.1"/>
    </source>
</evidence>
<keyword evidence="1" id="KW-0812">Transmembrane</keyword>
<keyword evidence="3" id="KW-1185">Reference proteome</keyword>
<feature type="transmembrane region" description="Helical" evidence="1">
    <location>
        <begin position="35"/>
        <end position="53"/>
    </location>
</feature>
<gene>
    <name evidence="2" type="ORF">D2E23_0363</name>
</gene>
<dbReference type="EMBL" id="QXGJ01000001">
    <property type="protein sequence ID" value="RSX52635.1"/>
    <property type="molecule type" value="Genomic_DNA"/>
</dbReference>
<keyword evidence="1" id="KW-0472">Membrane</keyword>
<sequence>MGEPPQHSAETASADTTSNPVLWARAAGIRAVKTAAQAALAVIGTGAVGILTVDWANIGSVAVMAAIVSLLTSIAGIPEVDNGTSLQKMLTK</sequence>
<keyword evidence="1" id="KW-1133">Transmembrane helix</keyword>
<feature type="transmembrane region" description="Helical" evidence="1">
    <location>
        <begin position="59"/>
        <end position="80"/>
    </location>
</feature>